<dbReference type="InterPro" id="IPR036770">
    <property type="entry name" value="Ankyrin_rpt-contain_sf"/>
</dbReference>
<dbReference type="Proteomes" id="UP000472277">
    <property type="component" value="Chromosome 10"/>
</dbReference>
<evidence type="ECO:0000313" key="4">
    <source>
        <dbReference type="Ensembl" id="ENSSTUP00000004327.1"/>
    </source>
</evidence>
<reference evidence="4" key="2">
    <citation type="submission" date="2025-09" db="UniProtKB">
        <authorList>
            <consortium name="Ensembl"/>
        </authorList>
    </citation>
    <scope>IDENTIFICATION</scope>
</reference>
<reference evidence="4" key="1">
    <citation type="submission" date="2025-08" db="UniProtKB">
        <authorList>
            <consortium name="Ensembl"/>
        </authorList>
    </citation>
    <scope>IDENTIFICATION</scope>
</reference>
<evidence type="ECO:0000256" key="2">
    <source>
        <dbReference type="ARBA" id="ARBA00023043"/>
    </source>
</evidence>
<dbReference type="OMA" id="AINESSM"/>
<organism evidence="4 5">
    <name type="scientific">Salmo trutta</name>
    <name type="common">Brown trout</name>
    <dbReference type="NCBI Taxonomy" id="8032"/>
    <lineage>
        <taxon>Eukaryota</taxon>
        <taxon>Metazoa</taxon>
        <taxon>Chordata</taxon>
        <taxon>Craniata</taxon>
        <taxon>Vertebrata</taxon>
        <taxon>Euteleostomi</taxon>
        <taxon>Actinopterygii</taxon>
        <taxon>Neopterygii</taxon>
        <taxon>Teleostei</taxon>
        <taxon>Protacanthopterygii</taxon>
        <taxon>Salmoniformes</taxon>
        <taxon>Salmonidae</taxon>
        <taxon>Salmoninae</taxon>
        <taxon>Salmo</taxon>
    </lineage>
</organism>
<keyword evidence="1" id="KW-0677">Repeat</keyword>
<gene>
    <name evidence="4" type="primary">ANKRD61</name>
</gene>
<evidence type="ECO:0000256" key="3">
    <source>
        <dbReference type="PROSITE-ProRule" id="PRU00023"/>
    </source>
</evidence>
<evidence type="ECO:0000313" key="5">
    <source>
        <dbReference type="Proteomes" id="UP000472277"/>
    </source>
</evidence>
<dbReference type="PROSITE" id="PS50088">
    <property type="entry name" value="ANK_REPEAT"/>
    <property type="match status" value="5"/>
</dbReference>
<feature type="repeat" description="ANK" evidence="3">
    <location>
        <begin position="194"/>
        <end position="226"/>
    </location>
</feature>
<keyword evidence="2 3" id="KW-0040">ANK repeat</keyword>
<dbReference type="AlphaFoldDB" id="A0A673W6P6"/>
<feature type="repeat" description="ANK" evidence="3">
    <location>
        <begin position="161"/>
        <end position="193"/>
    </location>
</feature>
<sequence>HLLVISRTTHRQVDGVPGEFDHLQFKIHEAIVKGDVSSIIKLLRSHPVNEPVQIWKYCTVFSTLQRQGLAILPLHLAASYRRVKSLESLLSAGADPEIRDQRGRNALHLVITHWPAILASWPKPRTKFETAMMSMQHRAEACLRVLCNHGVNINAEVDSDGRHTALHLAVRYGALPAISILASHGAKINTIDHFGMMPLHMAAGILNTEMTASLIKLGADVNKVFSFFSGNSPLHLAALAAANKPVKALGVDLGCIIELLDQGADPNTVNHAGRTALHEACSGGHEAVVALLLKYGADINQLTTAGENCLFLYLDRKLNLRHTSLLWKLLTMTYPLTISNRDGHLPSSLMLPEYFDQRDQLLNLCQQPRSLMDICKIHIYQRYWKSHGRECLKQVLPDRVHDFVFNHWENACDVTFVKEGDDIPPRFPRFPNMEDFTMPQGV</sequence>
<dbReference type="Pfam" id="PF00023">
    <property type="entry name" value="Ank"/>
    <property type="match status" value="1"/>
</dbReference>
<dbReference type="Gene3D" id="1.25.40.20">
    <property type="entry name" value="Ankyrin repeat-containing domain"/>
    <property type="match status" value="2"/>
</dbReference>
<feature type="repeat" description="ANK" evidence="3">
    <location>
        <begin position="229"/>
        <end position="271"/>
    </location>
</feature>
<dbReference type="GeneTree" id="ENSGT00840000130004"/>
<dbReference type="PANTHER" id="PTHR24126">
    <property type="entry name" value="ANKYRIN REPEAT, PH AND SEC7 DOMAIN CONTAINING PROTEIN SECG-RELATED"/>
    <property type="match status" value="1"/>
</dbReference>
<dbReference type="Pfam" id="PF12796">
    <property type="entry name" value="Ank_2"/>
    <property type="match status" value="2"/>
</dbReference>
<protein>
    <submittedName>
        <fullName evidence="4">Ankyrin repeat domain 61</fullName>
    </submittedName>
</protein>
<keyword evidence="5" id="KW-1185">Reference proteome</keyword>
<dbReference type="InterPro" id="IPR002110">
    <property type="entry name" value="Ankyrin_rpt"/>
</dbReference>
<dbReference type="PROSITE" id="PS50297">
    <property type="entry name" value="ANK_REP_REGION"/>
    <property type="match status" value="4"/>
</dbReference>
<evidence type="ECO:0000256" key="1">
    <source>
        <dbReference type="ARBA" id="ARBA00022737"/>
    </source>
</evidence>
<feature type="repeat" description="ANK" evidence="3">
    <location>
        <begin position="272"/>
        <end position="304"/>
    </location>
</feature>
<accession>A0A673W6P6</accession>
<proteinExistence type="predicted"/>
<feature type="repeat" description="ANK" evidence="3">
    <location>
        <begin position="69"/>
        <end position="101"/>
    </location>
</feature>
<dbReference type="SMART" id="SM00248">
    <property type="entry name" value="ANK"/>
    <property type="match status" value="6"/>
</dbReference>
<dbReference type="Ensembl" id="ENSSTUT00000004584.1">
    <property type="protein sequence ID" value="ENSSTUP00000004327.1"/>
    <property type="gene ID" value="ENSSTUG00000002139.1"/>
</dbReference>
<dbReference type="SUPFAM" id="SSF48403">
    <property type="entry name" value="Ankyrin repeat"/>
    <property type="match status" value="1"/>
</dbReference>
<dbReference type="InParanoid" id="A0A673W6P6"/>
<name>A0A673W6P6_SALTR</name>